<dbReference type="CDD" id="cd00130">
    <property type="entry name" value="PAS"/>
    <property type="match status" value="2"/>
</dbReference>
<sequence>MTKGIPVIKTPTKIAAPSPPEQENLRLVHELQVHQVELEMQNEDLARMRDQLGQNLERYVDLYDFAPVGYFTLTDDGTIREVNLTGATLLGQERARLIGRRLGLFVSTATLPAFNTFLNQALAGTSKAFGEAGLCLEGLSPRYLSLAGVGLNTGSERLCRVAALDITKHHRMEVALQASEARLQSILRVAPVGIGVVRNRILQDVNDTLCRLTGYTREELVGRSARQFYLNDEDFDWVGLEKYRQIVEQGTGAVEVRWRRRDGTNIDVILSSAPLNAADLAQGVTFTVLDITERKQAEELLKLSEARYRAIVEGQTDLVCRCLPDGTLTFVNAAYSHYFGRSPEDLLGTNITLLIPDANRAEALARIESCDAAHPRDTQEHQVVRADSAIRWMQWHNQAILNDDNALIEIQGIGRDVTEQRAMKIELQRLATTDLLTGLFNRRYLLTVLETEIERARRHGRPLALILFDLDHFKQINDTCGHDQGDQVLQAIVAQVQGRLRRSDVFARWGGEEFLILAPETTGPDAVALAETLRTALRALPRPEGGSITASFGVTTYQPEETLDQWLKRADVWMYASKRQGRDRVNGDEVNVP</sequence>
<dbReference type="InterPro" id="IPR035965">
    <property type="entry name" value="PAS-like_dom_sf"/>
</dbReference>
<feature type="domain" description="PAC" evidence="3">
    <location>
        <begin position="252"/>
        <end position="303"/>
    </location>
</feature>
<dbReference type="InterPro" id="IPR043128">
    <property type="entry name" value="Rev_trsase/Diguanyl_cyclase"/>
</dbReference>
<dbReference type="PANTHER" id="PTHR44757">
    <property type="entry name" value="DIGUANYLATE CYCLASE DGCP"/>
    <property type="match status" value="1"/>
</dbReference>
<dbReference type="InterPro" id="IPR000160">
    <property type="entry name" value="GGDEF_dom"/>
</dbReference>
<dbReference type="Pfam" id="PF13188">
    <property type="entry name" value="PAS_8"/>
    <property type="match status" value="1"/>
</dbReference>
<evidence type="ECO:0000259" key="2">
    <source>
        <dbReference type="PROSITE" id="PS50112"/>
    </source>
</evidence>
<dbReference type="NCBIfam" id="TIGR00254">
    <property type="entry name" value="GGDEF"/>
    <property type="match status" value="1"/>
</dbReference>
<comment type="caution">
    <text evidence="5">The sequence shown here is derived from an EMBL/GenBank/DDBJ whole genome shotgun (WGS) entry which is preliminary data.</text>
</comment>
<dbReference type="PROSITE" id="PS50113">
    <property type="entry name" value="PAC"/>
    <property type="match status" value="2"/>
</dbReference>
<feature type="domain" description="PAS" evidence="2">
    <location>
        <begin position="55"/>
        <end position="125"/>
    </location>
</feature>
<dbReference type="SMART" id="SM00086">
    <property type="entry name" value="PAC"/>
    <property type="match status" value="2"/>
</dbReference>
<dbReference type="CDD" id="cd01949">
    <property type="entry name" value="GGDEF"/>
    <property type="match status" value="1"/>
</dbReference>
<dbReference type="RefSeq" id="WP_169249526.1">
    <property type="nucleotide sequence ID" value="NZ_SPMZ01000042.1"/>
</dbReference>
<evidence type="ECO:0000259" key="4">
    <source>
        <dbReference type="PROSITE" id="PS50887"/>
    </source>
</evidence>
<dbReference type="InterPro" id="IPR029787">
    <property type="entry name" value="Nucleotide_cyclase"/>
</dbReference>
<feature type="domain" description="GGDEF" evidence="4">
    <location>
        <begin position="461"/>
        <end position="590"/>
    </location>
</feature>
<feature type="domain" description="PAC" evidence="3">
    <location>
        <begin position="377"/>
        <end position="429"/>
    </location>
</feature>
<dbReference type="SMART" id="SM00267">
    <property type="entry name" value="GGDEF"/>
    <property type="match status" value="1"/>
</dbReference>
<dbReference type="InterPro" id="IPR000014">
    <property type="entry name" value="PAS"/>
</dbReference>
<evidence type="ECO:0000256" key="1">
    <source>
        <dbReference type="SAM" id="MobiDB-lite"/>
    </source>
</evidence>
<accession>A0ABX1TLI7</accession>
<dbReference type="InterPro" id="IPR052155">
    <property type="entry name" value="Biofilm_reg_signaling"/>
</dbReference>
<dbReference type="PANTHER" id="PTHR44757:SF2">
    <property type="entry name" value="BIOFILM ARCHITECTURE MAINTENANCE PROTEIN MBAA"/>
    <property type="match status" value="1"/>
</dbReference>
<feature type="region of interest" description="Disordered" evidence="1">
    <location>
        <begin position="1"/>
        <end position="20"/>
    </location>
</feature>
<dbReference type="InterPro" id="IPR001610">
    <property type="entry name" value="PAC"/>
</dbReference>
<dbReference type="Pfam" id="PF00990">
    <property type="entry name" value="GGDEF"/>
    <property type="match status" value="1"/>
</dbReference>
<reference evidence="5 6" key="1">
    <citation type="submission" date="2019-03" db="EMBL/GenBank/DDBJ databases">
        <title>Metabolic reconstructions from genomes of highly enriched 'Candidatus Accumulibacter' and 'Candidatus Competibacter' bioreactor populations.</title>
        <authorList>
            <person name="Annavajhala M.K."/>
            <person name="Welles L."/>
            <person name="Abbas B."/>
            <person name="Sorokin D."/>
            <person name="Park H."/>
            <person name="Van Loosdrecht M."/>
            <person name="Chandran K."/>
        </authorList>
    </citation>
    <scope>NUCLEOTIDE SEQUENCE [LARGE SCALE GENOMIC DNA]</scope>
    <source>
        <strain evidence="5 6">SBR_G</strain>
    </source>
</reference>
<dbReference type="SUPFAM" id="SSF55073">
    <property type="entry name" value="Nucleotide cyclase"/>
    <property type="match status" value="1"/>
</dbReference>
<dbReference type="NCBIfam" id="TIGR00229">
    <property type="entry name" value="sensory_box"/>
    <property type="match status" value="2"/>
</dbReference>
<dbReference type="PROSITE" id="PS50887">
    <property type="entry name" value="GGDEF"/>
    <property type="match status" value="1"/>
</dbReference>
<name>A0ABX1TLI7_9GAMM</name>
<protein>
    <submittedName>
        <fullName evidence="5">Diguanylate cyclase</fullName>
    </submittedName>
</protein>
<evidence type="ECO:0000313" key="6">
    <source>
        <dbReference type="Proteomes" id="UP000760480"/>
    </source>
</evidence>
<dbReference type="Gene3D" id="3.30.450.20">
    <property type="entry name" value="PAS domain"/>
    <property type="match status" value="3"/>
</dbReference>
<dbReference type="Proteomes" id="UP000760480">
    <property type="component" value="Unassembled WGS sequence"/>
</dbReference>
<proteinExistence type="predicted"/>
<evidence type="ECO:0000259" key="3">
    <source>
        <dbReference type="PROSITE" id="PS50113"/>
    </source>
</evidence>
<dbReference type="Gene3D" id="3.30.70.270">
    <property type="match status" value="1"/>
</dbReference>
<dbReference type="EMBL" id="SPMZ01000042">
    <property type="protein sequence ID" value="NMQ20261.1"/>
    <property type="molecule type" value="Genomic_DNA"/>
</dbReference>
<dbReference type="Pfam" id="PF08448">
    <property type="entry name" value="PAS_4"/>
    <property type="match status" value="1"/>
</dbReference>
<dbReference type="Pfam" id="PF13426">
    <property type="entry name" value="PAS_9"/>
    <property type="match status" value="1"/>
</dbReference>
<keyword evidence="6" id="KW-1185">Reference proteome</keyword>
<feature type="domain" description="PAS" evidence="2">
    <location>
        <begin position="304"/>
        <end position="357"/>
    </location>
</feature>
<dbReference type="SMART" id="SM00091">
    <property type="entry name" value="PAS"/>
    <property type="match status" value="3"/>
</dbReference>
<dbReference type="InterPro" id="IPR000700">
    <property type="entry name" value="PAS-assoc_C"/>
</dbReference>
<feature type="domain" description="PAS" evidence="2">
    <location>
        <begin position="205"/>
        <end position="250"/>
    </location>
</feature>
<evidence type="ECO:0000313" key="5">
    <source>
        <dbReference type="EMBL" id="NMQ20261.1"/>
    </source>
</evidence>
<dbReference type="PROSITE" id="PS50112">
    <property type="entry name" value="PAS"/>
    <property type="match status" value="3"/>
</dbReference>
<dbReference type="InterPro" id="IPR013656">
    <property type="entry name" value="PAS_4"/>
</dbReference>
<organism evidence="5 6">
    <name type="scientific">Candidatus Competibacter phosphatis</name>
    <dbReference type="NCBI Taxonomy" id="221280"/>
    <lineage>
        <taxon>Bacteria</taxon>
        <taxon>Pseudomonadati</taxon>
        <taxon>Pseudomonadota</taxon>
        <taxon>Gammaproteobacteria</taxon>
        <taxon>Candidatus Competibacteraceae</taxon>
        <taxon>Candidatus Competibacter</taxon>
    </lineage>
</organism>
<gene>
    <name evidence="5" type="ORF">E4P82_14280</name>
</gene>
<dbReference type="SUPFAM" id="SSF55785">
    <property type="entry name" value="PYP-like sensor domain (PAS domain)"/>
    <property type="match status" value="3"/>
</dbReference>